<proteinExistence type="predicted"/>
<evidence type="ECO:0000313" key="3">
    <source>
        <dbReference type="Proteomes" id="UP001140949"/>
    </source>
</evidence>
<evidence type="ECO:0000256" key="1">
    <source>
        <dbReference type="SAM" id="Phobius"/>
    </source>
</evidence>
<sequence length="30" mass="3449">MYAKFVIFINQESLLLCIVLALFYLATVVI</sequence>
<feature type="transmembrane region" description="Helical" evidence="1">
    <location>
        <begin position="12"/>
        <end position="29"/>
    </location>
</feature>
<name>A0AAX6FD18_IRIPA</name>
<keyword evidence="3" id="KW-1185">Reference proteome</keyword>
<dbReference type="Proteomes" id="UP001140949">
    <property type="component" value="Unassembled WGS sequence"/>
</dbReference>
<dbReference type="AlphaFoldDB" id="A0AAX6FD18"/>
<comment type="caution">
    <text evidence="2">The sequence shown here is derived from an EMBL/GenBank/DDBJ whole genome shotgun (WGS) entry which is preliminary data.</text>
</comment>
<keyword evidence="1" id="KW-1133">Transmembrane helix</keyword>
<organism evidence="2 3">
    <name type="scientific">Iris pallida</name>
    <name type="common">Sweet iris</name>
    <dbReference type="NCBI Taxonomy" id="29817"/>
    <lineage>
        <taxon>Eukaryota</taxon>
        <taxon>Viridiplantae</taxon>
        <taxon>Streptophyta</taxon>
        <taxon>Embryophyta</taxon>
        <taxon>Tracheophyta</taxon>
        <taxon>Spermatophyta</taxon>
        <taxon>Magnoliopsida</taxon>
        <taxon>Liliopsida</taxon>
        <taxon>Asparagales</taxon>
        <taxon>Iridaceae</taxon>
        <taxon>Iridoideae</taxon>
        <taxon>Irideae</taxon>
        <taxon>Iris</taxon>
    </lineage>
</organism>
<accession>A0AAX6FD18</accession>
<reference evidence="2" key="1">
    <citation type="journal article" date="2023" name="GigaByte">
        <title>Genome assembly of the bearded iris, Iris pallida Lam.</title>
        <authorList>
            <person name="Bruccoleri R.E."/>
            <person name="Oakeley E.J."/>
            <person name="Faust A.M.E."/>
            <person name="Altorfer M."/>
            <person name="Dessus-Babus S."/>
            <person name="Burckhardt D."/>
            <person name="Oertli M."/>
            <person name="Naumann U."/>
            <person name="Petersen F."/>
            <person name="Wong J."/>
        </authorList>
    </citation>
    <scope>NUCLEOTIDE SEQUENCE</scope>
    <source>
        <strain evidence="2">GSM-AAB239-AS_SAM_17_03QT</strain>
    </source>
</reference>
<protein>
    <submittedName>
        <fullName evidence="2">Photosystem I reaction center subunit V</fullName>
    </submittedName>
</protein>
<evidence type="ECO:0000313" key="2">
    <source>
        <dbReference type="EMBL" id="KAJ6814347.1"/>
    </source>
</evidence>
<dbReference type="EMBL" id="JANAVB010029816">
    <property type="protein sequence ID" value="KAJ6814347.1"/>
    <property type="molecule type" value="Genomic_DNA"/>
</dbReference>
<keyword evidence="1" id="KW-0812">Transmembrane</keyword>
<gene>
    <name evidence="2" type="ORF">M6B38_141305</name>
</gene>
<keyword evidence="1" id="KW-0472">Membrane</keyword>
<reference evidence="2" key="2">
    <citation type="submission" date="2023-04" db="EMBL/GenBank/DDBJ databases">
        <authorList>
            <person name="Bruccoleri R.E."/>
            <person name="Oakeley E.J."/>
            <person name="Faust A.-M."/>
            <person name="Dessus-Babus S."/>
            <person name="Altorfer M."/>
            <person name="Burckhardt D."/>
            <person name="Oertli M."/>
            <person name="Naumann U."/>
            <person name="Petersen F."/>
            <person name="Wong J."/>
        </authorList>
    </citation>
    <scope>NUCLEOTIDE SEQUENCE</scope>
    <source>
        <strain evidence="2">GSM-AAB239-AS_SAM_17_03QT</strain>
        <tissue evidence="2">Leaf</tissue>
    </source>
</reference>